<evidence type="ECO:0000256" key="1">
    <source>
        <dbReference type="SAM" id="SignalP"/>
    </source>
</evidence>
<keyword evidence="1" id="KW-0732">Signal</keyword>
<gene>
    <name evidence="2" type="ORF">OO016_13030</name>
</gene>
<dbReference type="EMBL" id="JAPFQP010000004">
    <property type="protein sequence ID" value="MCX2720533.1"/>
    <property type="molecule type" value="Genomic_DNA"/>
</dbReference>
<sequence>MNKSLLSACFLLMFALATQAQQGQLRIKKGIIVDSIQVQDTIPATFALYIPSTFEKSKPFPLLVVNNMNGEGREAISKFRSAAEKHQYLLAASNNLNDSLSISHNIALNKAVISSMAKIFRIPQNRIYVAGFGSGGKLAGITPVFLSGIGGVISIGTAVNTGLLQLPDRSRITFRLIEVVGREDYNYTRMLEHSRLLDPIKISNDLLVHDGGPDMISPIFVDRAVGRLSLDAMRKGLKVKDTSVINSLFMEDYKEFRQLMGLRHYVEAELVLSSMIDTYQTLVSIDSLVKRRRVLKRDRDYREQQREFSNLIFKENLMKSDFEYSLLQDLDALNYNNLGWWNFQMKKLKEYENKPGFRERESGKRLIAFLNALVEDNIYIELARPAVDEEALSLLWMIKTITDPTDFSYYLKIISDSAKYEDFGTAIFYLEELLKQGFTDKETLYVLENTALLRIMPEFNELVEKYLNEARYKINEE</sequence>
<dbReference type="GO" id="GO:0016787">
    <property type="term" value="F:hydrolase activity"/>
    <property type="evidence" value="ECO:0007669"/>
    <property type="project" value="UniProtKB-KW"/>
</dbReference>
<dbReference type="SUPFAM" id="SSF53474">
    <property type="entry name" value="alpha/beta-Hydrolases"/>
    <property type="match status" value="1"/>
</dbReference>
<evidence type="ECO:0000313" key="2">
    <source>
        <dbReference type="EMBL" id="MCX2720533.1"/>
    </source>
</evidence>
<dbReference type="AlphaFoldDB" id="A0AAE3MNM4"/>
<feature type="chain" id="PRO_5041982491" evidence="1">
    <location>
        <begin position="21"/>
        <end position="477"/>
    </location>
</feature>
<keyword evidence="3" id="KW-1185">Reference proteome</keyword>
<accession>A0AAE3MNM4</accession>
<dbReference type="Proteomes" id="UP001207116">
    <property type="component" value="Unassembled WGS sequence"/>
</dbReference>
<protein>
    <submittedName>
        <fullName evidence="2">Alpha/beta hydrolase</fullName>
    </submittedName>
</protein>
<dbReference type="RefSeq" id="WP_266014824.1">
    <property type="nucleotide sequence ID" value="NZ_JAPFQP010000004.1"/>
</dbReference>
<organism evidence="2 3">
    <name type="scientific">Lentiprolixibacter aurantiacus</name>
    <dbReference type="NCBI Taxonomy" id="2993939"/>
    <lineage>
        <taxon>Bacteria</taxon>
        <taxon>Pseudomonadati</taxon>
        <taxon>Bacteroidota</taxon>
        <taxon>Flavobacteriia</taxon>
        <taxon>Flavobacteriales</taxon>
        <taxon>Flavobacteriaceae</taxon>
        <taxon>Lentiprolixibacter</taxon>
    </lineage>
</organism>
<evidence type="ECO:0000313" key="3">
    <source>
        <dbReference type="Proteomes" id="UP001207116"/>
    </source>
</evidence>
<name>A0AAE3MNM4_9FLAO</name>
<feature type="signal peptide" evidence="1">
    <location>
        <begin position="1"/>
        <end position="20"/>
    </location>
</feature>
<dbReference type="InterPro" id="IPR029058">
    <property type="entry name" value="AB_hydrolase_fold"/>
</dbReference>
<reference evidence="2" key="1">
    <citation type="submission" date="2022-11" db="EMBL/GenBank/DDBJ databases">
        <title>The characterization of three novel Bacteroidetes species and genomic analysis of their roles in tidal elemental geochemical cycles.</title>
        <authorList>
            <person name="Ma K.-J."/>
        </authorList>
    </citation>
    <scope>NUCLEOTIDE SEQUENCE</scope>
    <source>
        <strain evidence="2">M415</strain>
    </source>
</reference>
<comment type="caution">
    <text evidence="2">The sequence shown here is derived from an EMBL/GenBank/DDBJ whole genome shotgun (WGS) entry which is preliminary data.</text>
</comment>
<dbReference type="Gene3D" id="3.40.50.1820">
    <property type="entry name" value="alpha/beta hydrolase"/>
    <property type="match status" value="1"/>
</dbReference>
<proteinExistence type="predicted"/>
<keyword evidence="2" id="KW-0378">Hydrolase</keyword>